<dbReference type="Gene3D" id="1.10.8.60">
    <property type="match status" value="1"/>
</dbReference>
<dbReference type="InterPro" id="IPR027417">
    <property type="entry name" value="P-loop_NTPase"/>
</dbReference>
<evidence type="ECO:0000259" key="13">
    <source>
        <dbReference type="SMART" id="SM00382"/>
    </source>
</evidence>
<dbReference type="HOGENOM" id="CLU_012774_5_1_1"/>
<dbReference type="InParanoid" id="D6WQP2"/>
<dbReference type="OrthoDB" id="1926878at2759"/>
<dbReference type="STRING" id="7070.D6WQP2"/>
<comment type="similarity">
    <text evidence="2 11">Belongs to the ORC1 family.</text>
</comment>
<keyword evidence="16" id="KW-1185">Reference proteome</keyword>
<dbReference type="PANTHER" id="PTHR10763">
    <property type="entry name" value="CELL DIVISION CONTROL PROTEIN 6-RELATED"/>
    <property type="match status" value="1"/>
</dbReference>
<dbReference type="GO" id="GO:0033314">
    <property type="term" value="P:mitotic DNA replication checkpoint signaling"/>
    <property type="evidence" value="ECO:0000318"/>
    <property type="project" value="GO_Central"/>
</dbReference>
<dbReference type="GO" id="GO:0003688">
    <property type="term" value="F:DNA replication origin binding"/>
    <property type="evidence" value="ECO:0000318"/>
    <property type="project" value="GO_Central"/>
</dbReference>
<evidence type="ECO:0000256" key="12">
    <source>
        <dbReference type="SAM" id="MobiDB-lite"/>
    </source>
</evidence>
<gene>
    <name evidence="15" type="primary">AUGUSTUS-3.0.2_08879</name>
    <name evidence="15" type="ORF">TcasGA2_TC008879</name>
</gene>
<proteinExistence type="inferred from homology"/>
<accession>D6WQP2</accession>
<evidence type="ECO:0000256" key="5">
    <source>
        <dbReference type="ARBA" id="ARBA00022723"/>
    </source>
</evidence>
<evidence type="ECO:0000259" key="14">
    <source>
        <dbReference type="SMART" id="SM01074"/>
    </source>
</evidence>
<keyword evidence="5" id="KW-0479">Metal-binding</keyword>
<evidence type="ECO:0000256" key="11">
    <source>
        <dbReference type="RuleBase" id="RU365058"/>
    </source>
</evidence>
<dbReference type="SMART" id="SM01074">
    <property type="entry name" value="Cdc6_C"/>
    <property type="match status" value="1"/>
</dbReference>
<keyword evidence="9 11" id="KW-0238">DNA-binding</keyword>
<keyword evidence="7 11" id="KW-0067">ATP-binding</keyword>
<feature type="region of interest" description="Disordered" evidence="12">
    <location>
        <begin position="1"/>
        <end position="65"/>
    </location>
</feature>
<evidence type="ECO:0000256" key="7">
    <source>
        <dbReference type="ARBA" id="ARBA00022840"/>
    </source>
</evidence>
<evidence type="ECO:0000256" key="6">
    <source>
        <dbReference type="ARBA" id="ARBA00022741"/>
    </source>
</evidence>
<comment type="subcellular location">
    <subcellularLocation>
        <location evidence="1 11">Nucleus</location>
    </subcellularLocation>
</comment>
<organism evidence="15 16">
    <name type="scientific">Tribolium castaneum</name>
    <name type="common">Red flour beetle</name>
    <dbReference type="NCBI Taxonomy" id="7070"/>
    <lineage>
        <taxon>Eukaryota</taxon>
        <taxon>Metazoa</taxon>
        <taxon>Ecdysozoa</taxon>
        <taxon>Arthropoda</taxon>
        <taxon>Hexapoda</taxon>
        <taxon>Insecta</taxon>
        <taxon>Pterygota</taxon>
        <taxon>Neoptera</taxon>
        <taxon>Endopterygota</taxon>
        <taxon>Coleoptera</taxon>
        <taxon>Polyphaga</taxon>
        <taxon>Cucujiformia</taxon>
        <taxon>Tenebrionidae</taxon>
        <taxon>Tenebrionidae incertae sedis</taxon>
        <taxon>Tribolium</taxon>
    </lineage>
</organism>
<dbReference type="GO" id="GO:0016887">
    <property type="term" value="F:ATP hydrolysis activity"/>
    <property type="evidence" value="ECO:0007669"/>
    <property type="project" value="InterPro"/>
</dbReference>
<dbReference type="FunFam" id="3.40.50.300:FF:000199">
    <property type="entry name" value="Origin recognition complex subunit 1"/>
    <property type="match status" value="1"/>
</dbReference>
<dbReference type="CDD" id="cd00009">
    <property type="entry name" value="AAA"/>
    <property type="match status" value="1"/>
</dbReference>
<dbReference type="PhylomeDB" id="D6WQP2"/>
<evidence type="ECO:0000256" key="1">
    <source>
        <dbReference type="ARBA" id="ARBA00004123"/>
    </source>
</evidence>
<evidence type="ECO:0000313" key="16">
    <source>
        <dbReference type="Proteomes" id="UP000007266"/>
    </source>
</evidence>
<dbReference type="InterPro" id="IPR015163">
    <property type="entry name" value="Cdc6_C"/>
</dbReference>
<evidence type="ECO:0000313" key="15">
    <source>
        <dbReference type="EMBL" id="EFA06047.1"/>
    </source>
</evidence>
<dbReference type="Gene3D" id="3.40.50.300">
    <property type="entry name" value="P-loop containing nucleotide triphosphate hydrolases"/>
    <property type="match status" value="1"/>
</dbReference>
<dbReference type="FunFam" id="1.10.8.60:FF:000062">
    <property type="entry name" value="Origin recognition complex subunit 1"/>
    <property type="match status" value="1"/>
</dbReference>
<evidence type="ECO:0000256" key="8">
    <source>
        <dbReference type="ARBA" id="ARBA00022842"/>
    </source>
</evidence>
<keyword evidence="6 11" id="KW-0547">Nucleotide-binding</keyword>
<evidence type="ECO:0000256" key="10">
    <source>
        <dbReference type="ARBA" id="ARBA00023242"/>
    </source>
</evidence>
<dbReference type="InterPro" id="IPR041083">
    <property type="entry name" value="AAA_lid_10"/>
</dbReference>
<protein>
    <recommendedName>
        <fullName evidence="3 11">Origin recognition complex subunit 1</fullName>
    </recommendedName>
</protein>
<dbReference type="GO" id="GO:0005664">
    <property type="term" value="C:nuclear origin of replication recognition complex"/>
    <property type="evidence" value="ECO:0000318"/>
    <property type="project" value="GO_Central"/>
</dbReference>
<dbReference type="InterPro" id="IPR050311">
    <property type="entry name" value="ORC1/CDC6"/>
</dbReference>
<keyword evidence="10 11" id="KW-0539">Nucleus</keyword>
<name>D6WQP2_TRICA</name>
<feature type="compositionally biased region" description="Basic residues" evidence="12">
    <location>
        <begin position="1"/>
        <end position="11"/>
    </location>
</feature>
<evidence type="ECO:0000256" key="9">
    <source>
        <dbReference type="ARBA" id="ARBA00023125"/>
    </source>
</evidence>
<dbReference type="Pfam" id="PF17872">
    <property type="entry name" value="AAA_lid_10"/>
    <property type="match status" value="1"/>
</dbReference>
<dbReference type="SMART" id="SM00382">
    <property type="entry name" value="AAA"/>
    <property type="match status" value="1"/>
</dbReference>
<dbReference type="PANTHER" id="PTHR10763:SF23">
    <property type="entry name" value="ORIGIN RECOGNITION COMPLEX SUBUNIT 1"/>
    <property type="match status" value="1"/>
</dbReference>
<sequence length="566" mass="63514">MSTRKSLRLQKSRGDTTPATPIHQNFYSPRLRSSVKRNLNSSFGASEHESLSPTKLLKAGPSPAKKNEKITLVIDKKNMTCRPLFRYESSESEDDYVSRSRAVGKRKVKSPVKYTHVNVSPKKTVNKGVEELHFTPVKNKLLEKDVFYDGCRTPRTPRSSGKKATPRSTIKQIREGTITPKVQSRTKAMELDDTPLKVARSHLHVSYVPTDLPCREKEHEDILSFLEGKLFDKCGGCMYISGVPGTGKTATVTSVVNHLLKAAKTGDVPNFQYVNLNGMKLTEPRQAYVEIVKQLTGKTVTWEQAQSTLEEIFTKKAKKMKLPIILLVDELDIICTKRQDVVYNILDWPTKSITQLIVITIANTMDLPERLLMNRVTSRLGLTRLTFQAYTHKQLQEIVTKRLFGTNSFNPDAVQLVARKVASVSGDARRALDICRRAAEIAEVEGDDTLVSMSHVNEALKAMITQPKVRAIKNCSRLEQYVLQAVISEVERTGIEETVFSNVYQMLVSLCAVNGFNSVSCTIALRAISKLGACRLLLVDQKCHDLDERIILNVSPDDVYYALKEE</sequence>
<feature type="domain" description="Cdc6 C-terminal" evidence="14">
    <location>
        <begin position="483"/>
        <end position="563"/>
    </location>
</feature>
<reference evidence="15 16" key="2">
    <citation type="journal article" date="2010" name="Nucleic Acids Res.">
        <title>BeetleBase in 2010: revisions to provide comprehensive genomic information for Tribolium castaneum.</title>
        <authorList>
            <person name="Kim H.S."/>
            <person name="Murphy T."/>
            <person name="Xia J."/>
            <person name="Caragea D."/>
            <person name="Park Y."/>
            <person name="Beeman R.W."/>
            <person name="Lorenzen M.D."/>
            <person name="Butcher S."/>
            <person name="Manak J.R."/>
            <person name="Brown S.J."/>
        </authorList>
    </citation>
    <scope>GENOME REANNOTATION</scope>
    <source>
        <strain evidence="15 16">Georgia GA2</strain>
    </source>
</reference>
<keyword evidence="4 11" id="KW-0235">DNA replication</keyword>
<feature type="domain" description="AAA+ ATPase" evidence="13">
    <location>
        <begin position="234"/>
        <end position="386"/>
    </location>
</feature>
<comment type="subunit">
    <text evidence="11">ORC is composed of six subunits.</text>
</comment>
<dbReference type="AlphaFoldDB" id="D6WQP2"/>
<dbReference type="Pfam" id="PF09079">
    <property type="entry name" value="WHD_Cdc6"/>
    <property type="match status" value="1"/>
</dbReference>
<dbReference type="Pfam" id="PF00004">
    <property type="entry name" value="AAA"/>
    <property type="match status" value="1"/>
</dbReference>
<dbReference type="InterPro" id="IPR003593">
    <property type="entry name" value="AAA+_ATPase"/>
</dbReference>
<keyword evidence="8" id="KW-0460">Magnesium</keyword>
<dbReference type="KEGG" id="tca:663974"/>
<dbReference type="GO" id="GO:0006270">
    <property type="term" value="P:DNA replication initiation"/>
    <property type="evidence" value="ECO:0000318"/>
    <property type="project" value="GO_Central"/>
</dbReference>
<dbReference type="Proteomes" id="UP000007266">
    <property type="component" value="Linkage group 7"/>
</dbReference>
<dbReference type="SUPFAM" id="SSF52540">
    <property type="entry name" value="P-loop containing nucleoside triphosphate hydrolases"/>
    <property type="match status" value="1"/>
</dbReference>
<dbReference type="InterPro" id="IPR003959">
    <property type="entry name" value="ATPase_AAA_core"/>
</dbReference>
<evidence type="ECO:0000256" key="4">
    <source>
        <dbReference type="ARBA" id="ARBA00022705"/>
    </source>
</evidence>
<evidence type="ECO:0000256" key="2">
    <source>
        <dbReference type="ARBA" id="ARBA00008398"/>
    </source>
</evidence>
<dbReference type="eggNOG" id="KOG1514">
    <property type="taxonomic scope" value="Eukaryota"/>
</dbReference>
<comment type="function">
    <text evidence="11">Component of the origin recognition complex (ORC) that binds origins of replication. DNA-binding is ATP-dependent, however specific DNA sequences that define origins of replication have not been identified so far. ORC is required to assemble the pre-replication complex necessary to initiate DNA replication.</text>
</comment>
<reference evidence="15 16" key="1">
    <citation type="journal article" date="2008" name="Nature">
        <title>The genome of the model beetle and pest Tribolium castaneum.</title>
        <authorList>
            <consortium name="Tribolium Genome Sequencing Consortium"/>
            <person name="Richards S."/>
            <person name="Gibbs R.A."/>
            <person name="Weinstock G.M."/>
            <person name="Brown S.J."/>
            <person name="Denell R."/>
            <person name="Beeman R.W."/>
            <person name="Gibbs R."/>
            <person name="Beeman R.W."/>
            <person name="Brown S.J."/>
            <person name="Bucher G."/>
            <person name="Friedrich M."/>
            <person name="Grimmelikhuijzen C.J."/>
            <person name="Klingler M."/>
            <person name="Lorenzen M."/>
            <person name="Richards S."/>
            <person name="Roth S."/>
            <person name="Schroder R."/>
            <person name="Tautz D."/>
            <person name="Zdobnov E.M."/>
            <person name="Muzny D."/>
            <person name="Gibbs R.A."/>
            <person name="Weinstock G.M."/>
            <person name="Attaway T."/>
            <person name="Bell S."/>
            <person name="Buhay C.J."/>
            <person name="Chandrabose M.N."/>
            <person name="Chavez D."/>
            <person name="Clerk-Blankenburg K.P."/>
            <person name="Cree A."/>
            <person name="Dao M."/>
            <person name="Davis C."/>
            <person name="Chacko J."/>
            <person name="Dinh H."/>
            <person name="Dugan-Rocha S."/>
            <person name="Fowler G."/>
            <person name="Garner T.T."/>
            <person name="Garnes J."/>
            <person name="Gnirke A."/>
            <person name="Hawes A."/>
            <person name="Hernandez J."/>
            <person name="Hines S."/>
            <person name="Holder M."/>
            <person name="Hume J."/>
            <person name="Jhangiani S.N."/>
            <person name="Joshi V."/>
            <person name="Khan Z.M."/>
            <person name="Jackson L."/>
            <person name="Kovar C."/>
            <person name="Kowis A."/>
            <person name="Lee S."/>
            <person name="Lewis L.R."/>
            <person name="Margolis J."/>
            <person name="Morgan M."/>
            <person name="Nazareth L.V."/>
            <person name="Nguyen N."/>
            <person name="Okwuonu G."/>
            <person name="Parker D."/>
            <person name="Richards S."/>
            <person name="Ruiz S.J."/>
            <person name="Santibanez J."/>
            <person name="Savard J."/>
            <person name="Scherer S.E."/>
            <person name="Schneider B."/>
            <person name="Sodergren E."/>
            <person name="Tautz D."/>
            <person name="Vattahil S."/>
            <person name="Villasana D."/>
            <person name="White C.S."/>
            <person name="Wright R."/>
            <person name="Park Y."/>
            <person name="Beeman R.W."/>
            <person name="Lord J."/>
            <person name="Oppert B."/>
            <person name="Lorenzen M."/>
            <person name="Brown S."/>
            <person name="Wang L."/>
            <person name="Savard J."/>
            <person name="Tautz D."/>
            <person name="Richards S."/>
            <person name="Weinstock G."/>
            <person name="Gibbs R.A."/>
            <person name="Liu Y."/>
            <person name="Worley K."/>
            <person name="Weinstock G."/>
            <person name="Elsik C.G."/>
            <person name="Reese J.T."/>
            <person name="Elhaik E."/>
            <person name="Landan G."/>
            <person name="Graur D."/>
            <person name="Arensburger P."/>
            <person name="Atkinson P."/>
            <person name="Beeman R.W."/>
            <person name="Beidler J."/>
            <person name="Brown S.J."/>
            <person name="Demuth J.P."/>
            <person name="Drury D.W."/>
            <person name="Du Y.Z."/>
            <person name="Fujiwara H."/>
            <person name="Lorenzen M."/>
            <person name="Maselli V."/>
            <person name="Osanai M."/>
            <person name="Park Y."/>
            <person name="Robertson H.M."/>
            <person name="Tu Z."/>
            <person name="Wang J.J."/>
            <person name="Wang S."/>
            <person name="Richards S."/>
            <person name="Song H."/>
            <person name="Zhang L."/>
            <person name="Sodergren E."/>
            <person name="Werner D."/>
            <person name="Stanke M."/>
            <person name="Morgenstern B."/>
            <person name="Solovyev V."/>
            <person name="Kosarev P."/>
            <person name="Brown G."/>
            <person name="Chen H.C."/>
            <person name="Ermolaeva O."/>
            <person name="Hlavina W."/>
            <person name="Kapustin Y."/>
            <person name="Kiryutin B."/>
            <person name="Kitts P."/>
            <person name="Maglott D."/>
            <person name="Pruitt K."/>
            <person name="Sapojnikov V."/>
            <person name="Souvorov A."/>
            <person name="Mackey A.J."/>
            <person name="Waterhouse R.M."/>
            <person name="Wyder S."/>
            <person name="Zdobnov E.M."/>
            <person name="Zdobnov E.M."/>
            <person name="Wyder S."/>
            <person name="Kriventseva E.V."/>
            <person name="Kadowaki T."/>
            <person name="Bork P."/>
            <person name="Aranda M."/>
            <person name="Bao R."/>
            <person name="Beermann A."/>
            <person name="Berns N."/>
            <person name="Bolognesi R."/>
            <person name="Bonneton F."/>
            <person name="Bopp D."/>
            <person name="Brown S.J."/>
            <person name="Bucher G."/>
            <person name="Butts T."/>
            <person name="Chaumot A."/>
            <person name="Denell R.E."/>
            <person name="Ferrier D.E."/>
            <person name="Friedrich M."/>
            <person name="Gordon C.M."/>
            <person name="Jindra M."/>
            <person name="Klingler M."/>
            <person name="Lan Q."/>
            <person name="Lattorff H.M."/>
            <person name="Laudet V."/>
            <person name="von Levetsow C."/>
            <person name="Liu Z."/>
            <person name="Lutz R."/>
            <person name="Lynch J.A."/>
            <person name="da Fonseca R.N."/>
            <person name="Posnien N."/>
            <person name="Reuter R."/>
            <person name="Roth S."/>
            <person name="Savard J."/>
            <person name="Schinko J.B."/>
            <person name="Schmitt C."/>
            <person name="Schoppmeier M."/>
            <person name="Schroder R."/>
            <person name="Shippy T.D."/>
            <person name="Simonnet F."/>
            <person name="Marques-Souza H."/>
            <person name="Tautz D."/>
            <person name="Tomoyasu Y."/>
            <person name="Trauner J."/>
            <person name="Van der Zee M."/>
            <person name="Vervoort M."/>
            <person name="Wittkopp N."/>
            <person name="Wimmer E.A."/>
            <person name="Yang X."/>
            <person name="Jones A.K."/>
            <person name="Sattelle D.B."/>
            <person name="Ebert P.R."/>
            <person name="Nelson D."/>
            <person name="Scott J.G."/>
            <person name="Beeman R.W."/>
            <person name="Muthukrishnan S."/>
            <person name="Kramer K.J."/>
            <person name="Arakane Y."/>
            <person name="Beeman R.W."/>
            <person name="Zhu Q."/>
            <person name="Hogenkamp D."/>
            <person name="Dixit R."/>
            <person name="Oppert B."/>
            <person name="Jiang H."/>
            <person name="Zou Z."/>
            <person name="Marshall J."/>
            <person name="Elpidina E."/>
            <person name="Vinokurov K."/>
            <person name="Oppert C."/>
            <person name="Zou Z."/>
            <person name="Evans J."/>
            <person name="Lu Z."/>
            <person name="Zhao P."/>
            <person name="Sumathipala N."/>
            <person name="Altincicek B."/>
            <person name="Vilcinskas A."/>
            <person name="Williams M."/>
            <person name="Hultmark D."/>
            <person name="Hetru C."/>
            <person name="Jiang H."/>
            <person name="Grimmelikhuijzen C.J."/>
            <person name="Hauser F."/>
            <person name="Cazzamali G."/>
            <person name="Williamson M."/>
            <person name="Park Y."/>
            <person name="Li B."/>
            <person name="Tanaka Y."/>
            <person name="Predel R."/>
            <person name="Neupert S."/>
            <person name="Schachtner J."/>
            <person name="Verleyen P."/>
            <person name="Raible F."/>
            <person name="Bork P."/>
            <person name="Friedrich M."/>
            <person name="Walden K.K."/>
            <person name="Robertson H.M."/>
            <person name="Angeli S."/>
            <person name="Foret S."/>
            <person name="Bucher G."/>
            <person name="Schuetz S."/>
            <person name="Maleszka R."/>
            <person name="Wimmer E.A."/>
            <person name="Beeman R.W."/>
            <person name="Lorenzen M."/>
            <person name="Tomoyasu Y."/>
            <person name="Miller S.C."/>
            <person name="Grossmann D."/>
            <person name="Bucher G."/>
        </authorList>
    </citation>
    <scope>NUCLEOTIDE SEQUENCE [LARGE SCALE GENOMIC DNA]</scope>
    <source>
        <strain evidence="15 16">Georgia GA2</strain>
    </source>
</reference>
<feature type="compositionally biased region" description="Polar residues" evidence="12">
    <location>
        <begin position="15"/>
        <end position="27"/>
    </location>
</feature>
<dbReference type="GO" id="GO:0005524">
    <property type="term" value="F:ATP binding"/>
    <property type="evidence" value="ECO:0007669"/>
    <property type="project" value="UniProtKB-KW"/>
</dbReference>
<evidence type="ECO:0000256" key="3">
    <source>
        <dbReference type="ARBA" id="ARBA00019081"/>
    </source>
</evidence>
<dbReference type="GO" id="GO:0046872">
    <property type="term" value="F:metal ion binding"/>
    <property type="evidence" value="ECO:0007669"/>
    <property type="project" value="UniProtKB-KW"/>
</dbReference>
<dbReference type="OMA" id="QPIINGE"/>
<dbReference type="EMBL" id="KQ971354">
    <property type="protein sequence ID" value="EFA06047.1"/>
    <property type="molecule type" value="Genomic_DNA"/>
</dbReference>